<dbReference type="SUPFAM" id="SSF52540">
    <property type="entry name" value="P-loop containing nucleoside triphosphate hydrolases"/>
    <property type="match status" value="3"/>
</dbReference>
<feature type="domain" description="HECT" evidence="10">
    <location>
        <begin position="1297"/>
        <end position="1478"/>
    </location>
</feature>
<dbReference type="GO" id="GO:0005524">
    <property type="term" value="F:ATP binding"/>
    <property type="evidence" value="ECO:0007669"/>
    <property type="project" value="UniProtKB-KW"/>
</dbReference>
<proteinExistence type="inferred from homology"/>
<dbReference type="InterPro" id="IPR035983">
    <property type="entry name" value="Hect_E3_ubiquitin_ligase"/>
</dbReference>
<dbReference type="InterPro" id="IPR011545">
    <property type="entry name" value="DEAD/DEAH_box_helicase_dom"/>
</dbReference>
<dbReference type="Gene3D" id="3.40.50.300">
    <property type="entry name" value="P-loop containing nucleotide triphosphate hydrolases"/>
    <property type="match status" value="3"/>
</dbReference>
<name>A0A812IJ77_9DINO</name>
<dbReference type="SMART" id="SM00487">
    <property type="entry name" value="DEXDc"/>
    <property type="match status" value="1"/>
</dbReference>
<dbReference type="Gene3D" id="3.30.2410.10">
    <property type="entry name" value="Hect, E3 ligase catalytic domain"/>
    <property type="match status" value="1"/>
</dbReference>
<dbReference type="SUPFAM" id="SSF56204">
    <property type="entry name" value="Hect, E3 ligase catalytic domain"/>
    <property type="match status" value="1"/>
</dbReference>
<evidence type="ECO:0000256" key="9">
    <source>
        <dbReference type="SAM" id="MobiDB-lite"/>
    </source>
</evidence>
<accession>A0A812IJ77</accession>
<keyword evidence="3" id="KW-0378">Hydrolase</keyword>
<dbReference type="SMART" id="SM00490">
    <property type="entry name" value="HELICc"/>
    <property type="match status" value="1"/>
</dbReference>
<dbReference type="InterPro" id="IPR003495">
    <property type="entry name" value="CobW/HypB/UreG_nucleotide-bd"/>
</dbReference>
<feature type="region of interest" description="Disordered" evidence="9">
    <location>
        <begin position="1129"/>
        <end position="1157"/>
    </location>
</feature>
<comment type="caution">
    <text evidence="13">The sequence shown here is derived from an EMBL/GenBank/DDBJ whole genome shotgun (WGS) entry which is preliminary data.</text>
</comment>
<reference evidence="13" key="1">
    <citation type="submission" date="2021-02" db="EMBL/GenBank/DDBJ databases">
        <authorList>
            <person name="Dougan E. K."/>
            <person name="Rhodes N."/>
            <person name="Thang M."/>
            <person name="Chan C."/>
        </authorList>
    </citation>
    <scope>NUCLEOTIDE SEQUENCE</scope>
</reference>
<dbReference type="Gene3D" id="3.30.1220.10">
    <property type="entry name" value="CobW-like, C-terminal domain"/>
    <property type="match status" value="1"/>
</dbReference>
<feature type="region of interest" description="Disordered" evidence="9">
    <location>
        <begin position="479"/>
        <end position="498"/>
    </location>
</feature>
<dbReference type="SUPFAM" id="SSF90002">
    <property type="entry name" value="Hypothetical protein YjiA, C-terminal domain"/>
    <property type="match status" value="1"/>
</dbReference>
<keyword evidence="1" id="KW-0547">Nucleotide-binding</keyword>
<dbReference type="InterPro" id="IPR011629">
    <property type="entry name" value="CobW-like_C"/>
</dbReference>
<dbReference type="OrthoDB" id="8068875at2759"/>
<dbReference type="EMBL" id="CAJNDS010000300">
    <property type="protein sequence ID" value="CAE7040743.1"/>
    <property type="molecule type" value="Genomic_DNA"/>
</dbReference>
<evidence type="ECO:0000313" key="13">
    <source>
        <dbReference type="EMBL" id="CAE7040743.1"/>
    </source>
</evidence>
<dbReference type="Proteomes" id="UP000604046">
    <property type="component" value="Unassembled WGS sequence"/>
</dbReference>
<dbReference type="InterPro" id="IPR027417">
    <property type="entry name" value="P-loop_NTPase"/>
</dbReference>
<dbReference type="SMART" id="SM00833">
    <property type="entry name" value="CobW_C"/>
    <property type="match status" value="1"/>
</dbReference>
<dbReference type="GO" id="GO:0016787">
    <property type="term" value="F:hydrolase activity"/>
    <property type="evidence" value="ECO:0007669"/>
    <property type="project" value="UniProtKB-KW"/>
</dbReference>
<keyword evidence="4" id="KW-0067">ATP-binding</keyword>
<dbReference type="PANTHER" id="PTHR43603">
    <property type="entry name" value="COBW DOMAIN-CONTAINING PROTEIN DDB_G0274527"/>
    <property type="match status" value="1"/>
</dbReference>
<dbReference type="PROSITE" id="PS51194">
    <property type="entry name" value="HELICASE_CTER"/>
    <property type="match status" value="1"/>
</dbReference>
<sequence length="1478" mass="162064">MAEAWALPTASAPSRAPAAAPARQRCWQNPEPRRTEDAGAQRRCMLLVAVLGIRSLRRGRDRFSHRQSRVPRFALVEQEVEAQKAEEDGEEPPKRIVNTREVELWPGIPDPMVDYGGLPIPQRLADAFTERGIVQPSRIQELVMPKLAKGEHIILHAPTGSGKTLAYLLPILARLQPTMHVGVQAIIFVPTPELALQVTRELKWLMYILSGGSDGVCWFNPQVPQELACNVLLSRSNLWDTIRQDSAIMVTTPGMVLNEITQLKFEGRRFKETLAYFMASNVQAIVVDEVDALTPRPTPGKNSRRFGTTEQVIAYIINVVKRRYRNRPIQMIAASATANAQRVTKFLDRLVAWKYPKRRDIGRRQTPELIQADATVGRVGSSPGKIREKSVVPMPSSILHAVAVVKGPEQGQFFSQNRFKLMVDIIKNLKERGTVLLFVPEHVKMDAMVLILRQSGVADVCKYRSEIGLGISTELAMDPNFRRNPRKNPNKRAPPAEQDVNPLLALQQGQEFVDELEKIERQVLVAKVQEGRGIDLPNVRYVVQLQLPKASGEYLHLSGRTGRMGASGTSITLVTEAELANALPLIGFKIGASFEMWDVEQGQIAEGAPVQAALPEGAPEQLETSRTTWQKCGKEATKGGPSGEELNGMWVEKAGLDEVEEAFRACGRAAGLAVKYGDVLAEELAGFFVYQVARDDTVGLEELQRQVAESEGSDDIRASKKLLESHVSESGIKGMKLTRTITGTCTEAVRHPAASCAVQAPPCAVWRRSVSSSCERAWLAWRCWAPLAIASLEASVRCGAPGDSPHKCVKGAQQESLGLTMIPLALVAWMGVGASSDDEAGQTTLRRKALHVELKGAAVPQEGPVINTAHAALRTWQELGQNVRQPRFPCLSSADFSVARAGKTTMVQHVLKNREGLKVGVVVNDVAEVNIDSEVLKFEDADGIVGLQNGCACCSGRADLFARLQELVESSGVTKLEKPWDRLVVECSGVAEPESIAAELEAMGRRGEPVMKRIFLAGIICVVDASAFWEMYNSGDSGDAARKPLSALLVSQLESADTVIINKTDLVSSEELEKVRQLVSALSPNARQFPATRGALPLRTLLPAEPVELDMPAYVPTLVNRHGAAVRASEAAGYRQSPEDHEHGHGHHDAHGHAHGHDAEDCQLCSRHERFGISSFVYRCKDKVFLPDRLAEFISKLPVVAATVGFLPEELKPVKDPLLAGVLRSKGFVQVLGSSQVFYWSHAGRRIEAFPASEAPTSKQSEVVFIGTGLDRSAISAALDACLTSRDDSGSADTTVELVPGGQDVEVTEENKADWLRLHLHDKLYRSMQKAADSFRAGILDIWGGSRRTCPLLVLLTPAELVRIWAGSGVTDADVRRWREVATVSDEVKTQAGWLWEILEEADEAYRSKVLKFTTGVHRIGYVGIQSFEVQPADGQDESLPRAMTCANMLQMPRYSSKDCLCKQLRKATELCDGFQIL</sequence>
<evidence type="ECO:0000256" key="6">
    <source>
        <dbReference type="ARBA" id="ARBA00034320"/>
    </source>
</evidence>
<dbReference type="PROSITE" id="PS51192">
    <property type="entry name" value="HELICASE_ATP_BIND_1"/>
    <property type="match status" value="1"/>
</dbReference>
<evidence type="ECO:0000256" key="4">
    <source>
        <dbReference type="ARBA" id="ARBA00022840"/>
    </source>
</evidence>
<comment type="similarity">
    <text evidence="6">Belongs to the SIMIBI class G3E GTPase family. ZNG1 subfamily.</text>
</comment>
<dbReference type="InterPro" id="IPR014001">
    <property type="entry name" value="Helicase_ATP-bd"/>
</dbReference>
<dbReference type="InterPro" id="IPR000569">
    <property type="entry name" value="HECT_dom"/>
</dbReference>
<dbReference type="InterPro" id="IPR001650">
    <property type="entry name" value="Helicase_C-like"/>
</dbReference>
<evidence type="ECO:0000256" key="5">
    <source>
        <dbReference type="ARBA" id="ARBA00023186"/>
    </source>
</evidence>
<dbReference type="InterPro" id="IPR036627">
    <property type="entry name" value="CobW-likC_sf"/>
</dbReference>
<dbReference type="CDD" id="cd03112">
    <property type="entry name" value="CobW-like"/>
    <property type="match status" value="1"/>
</dbReference>
<evidence type="ECO:0000259" key="10">
    <source>
        <dbReference type="PROSITE" id="PS50237"/>
    </source>
</evidence>
<evidence type="ECO:0000259" key="12">
    <source>
        <dbReference type="PROSITE" id="PS51194"/>
    </source>
</evidence>
<keyword evidence="2 8" id="KW-0833">Ubl conjugation pathway</keyword>
<feature type="domain" description="Helicase ATP-binding" evidence="11">
    <location>
        <begin position="144"/>
        <end position="356"/>
    </location>
</feature>
<dbReference type="PROSITE" id="PS50237">
    <property type="entry name" value="HECT"/>
    <property type="match status" value="1"/>
</dbReference>
<dbReference type="PANTHER" id="PTHR43603:SF1">
    <property type="entry name" value="ZINC-REGULATED GTPASE METALLOPROTEIN ACTIVATOR 1"/>
    <property type="match status" value="1"/>
</dbReference>
<keyword evidence="5" id="KW-0143">Chaperone</keyword>
<dbReference type="Pfam" id="PF00270">
    <property type="entry name" value="DEAD"/>
    <property type="match status" value="1"/>
</dbReference>
<dbReference type="Pfam" id="PF00271">
    <property type="entry name" value="Helicase_C"/>
    <property type="match status" value="1"/>
</dbReference>
<dbReference type="Pfam" id="PF02492">
    <property type="entry name" value="cobW"/>
    <property type="match status" value="1"/>
</dbReference>
<protein>
    <submittedName>
        <fullName evidence="13">YciC protein</fullName>
    </submittedName>
</protein>
<dbReference type="SMART" id="SM00119">
    <property type="entry name" value="HECTc"/>
    <property type="match status" value="1"/>
</dbReference>
<evidence type="ECO:0000256" key="3">
    <source>
        <dbReference type="ARBA" id="ARBA00022801"/>
    </source>
</evidence>
<evidence type="ECO:0000259" key="11">
    <source>
        <dbReference type="PROSITE" id="PS51192"/>
    </source>
</evidence>
<feature type="compositionally biased region" description="Low complexity" evidence="9">
    <location>
        <begin position="10"/>
        <end position="23"/>
    </location>
</feature>
<dbReference type="Pfam" id="PF00632">
    <property type="entry name" value="HECT"/>
    <property type="match status" value="1"/>
</dbReference>
<feature type="compositionally biased region" description="Basic and acidic residues" evidence="9">
    <location>
        <begin position="1137"/>
        <end position="1157"/>
    </location>
</feature>
<dbReference type="GO" id="GO:0004842">
    <property type="term" value="F:ubiquitin-protein transferase activity"/>
    <property type="evidence" value="ECO:0007669"/>
    <property type="project" value="InterPro"/>
</dbReference>
<evidence type="ECO:0000256" key="2">
    <source>
        <dbReference type="ARBA" id="ARBA00022786"/>
    </source>
</evidence>
<feature type="active site" description="Glycyl thioester intermediate" evidence="8">
    <location>
        <position position="1446"/>
    </location>
</feature>
<dbReference type="Pfam" id="PF07683">
    <property type="entry name" value="CobW_C"/>
    <property type="match status" value="1"/>
</dbReference>
<feature type="region of interest" description="Disordered" evidence="9">
    <location>
        <begin position="1"/>
        <end position="38"/>
    </location>
</feature>
<organism evidence="13 14">
    <name type="scientific">Symbiodinium natans</name>
    <dbReference type="NCBI Taxonomy" id="878477"/>
    <lineage>
        <taxon>Eukaryota</taxon>
        <taxon>Sar</taxon>
        <taxon>Alveolata</taxon>
        <taxon>Dinophyceae</taxon>
        <taxon>Suessiales</taxon>
        <taxon>Symbiodiniaceae</taxon>
        <taxon>Symbiodinium</taxon>
    </lineage>
</organism>
<dbReference type="GO" id="GO:0003676">
    <property type="term" value="F:nucleic acid binding"/>
    <property type="evidence" value="ECO:0007669"/>
    <property type="project" value="InterPro"/>
</dbReference>
<evidence type="ECO:0000256" key="1">
    <source>
        <dbReference type="ARBA" id="ARBA00022741"/>
    </source>
</evidence>
<dbReference type="InterPro" id="IPR051927">
    <property type="entry name" value="Zn_Chap_cDPG_Synth"/>
</dbReference>
<keyword evidence="14" id="KW-1185">Reference proteome</keyword>
<evidence type="ECO:0000256" key="7">
    <source>
        <dbReference type="ARBA" id="ARBA00049117"/>
    </source>
</evidence>
<gene>
    <name evidence="13" type="primary">yciC</name>
    <name evidence="13" type="ORF">SNAT2548_LOCUS4819</name>
</gene>
<evidence type="ECO:0000313" key="14">
    <source>
        <dbReference type="Proteomes" id="UP000604046"/>
    </source>
</evidence>
<feature type="domain" description="Helicase C-terminal" evidence="12">
    <location>
        <begin position="421"/>
        <end position="602"/>
    </location>
</feature>
<comment type="catalytic activity">
    <reaction evidence="7">
        <text>GTP + H2O = GDP + phosphate + H(+)</text>
        <dbReference type="Rhea" id="RHEA:19669"/>
        <dbReference type="ChEBI" id="CHEBI:15377"/>
        <dbReference type="ChEBI" id="CHEBI:15378"/>
        <dbReference type="ChEBI" id="CHEBI:37565"/>
        <dbReference type="ChEBI" id="CHEBI:43474"/>
        <dbReference type="ChEBI" id="CHEBI:58189"/>
    </reaction>
    <physiologicalReaction direction="left-to-right" evidence="7">
        <dbReference type="Rhea" id="RHEA:19670"/>
    </physiologicalReaction>
</comment>
<evidence type="ECO:0000256" key="8">
    <source>
        <dbReference type="PROSITE-ProRule" id="PRU00104"/>
    </source>
</evidence>